<dbReference type="InterPro" id="IPR038770">
    <property type="entry name" value="Na+/solute_symporter_sf"/>
</dbReference>
<evidence type="ECO:0000256" key="2">
    <source>
        <dbReference type="ARBA" id="ARBA00005551"/>
    </source>
</evidence>
<feature type="transmembrane region" description="Helical" evidence="7">
    <location>
        <begin position="180"/>
        <end position="203"/>
    </location>
</feature>
<protein>
    <submittedName>
        <fullName evidence="9">Sodium:proton exchanger</fullName>
    </submittedName>
</protein>
<evidence type="ECO:0000256" key="7">
    <source>
        <dbReference type="SAM" id="Phobius"/>
    </source>
</evidence>
<dbReference type="SUPFAM" id="SSF51735">
    <property type="entry name" value="NAD(P)-binding Rossmann-fold domains"/>
    <property type="match status" value="1"/>
</dbReference>
<evidence type="ECO:0000313" key="10">
    <source>
        <dbReference type="Proteomes" id="UP000229893"/>
    </source>
</evidence>
<dbReference type="GO" id="GO:0016020">
    <property type="term" value="C:membrane"/>
    <property type="evidence" value="ECO:0007669"/>
    <property type="project" value="UniProtKB-SubCell"/>
</dbReference>
<feature type="transmembrane region" description="Helical" evidence="7">
    <location>
        <begin position="85"/>
        <end position="106"/>
    </location>
</feature>
<sequence length="558" mass="61848">MIGISLQLGIVLGVAVAISWLAKKLKQPLVVGYILTGLLISIGASQIININDLKTFIDLGVALLLFMVGLSLNPRIVSEVGWPSLATGLGQILFTMFFGYGIAILLGFSSVVALYLAIAFTFSSTVIIMRLLQERGDENTLYGRISIGFLIVQDIVAMMILIIVSLFSQVGNAGSSLNEAISLAIFSFGLIIIGVWVLAYFIIPKIDSFFAKDTETLVLFSLAIAFCLAGLFQFFNFSMEMGALLAGIALASSPYQREIASRVKPLRDFFLIIFFIALGFKLLPSGGVIPLIPVFIFSLFILIGNPLIVLIIMRYLGYSLRTGFMAGLTVAQISEFSLILIALGVSLGHLNSSIMSMAVLVGLITIIGSSYMIANADKIYSYLYPWLRKFERRSTVKIKENFESFEVVVCGAHRFGEYIIKSLKKIKSPFLVIDNNPEIIKELSKNKIKTLFGDVFDEEFLEGLSLHSVKMVISSIPQLEANLNILRFLRRIKRSKALFICVAGHDYEAKKLYEAGASFVILPQYLASRFMAESIIFNKFNFKKYSKFRDAHLKALDR</sequence>
<feature type="transmembrane region" description="Helical" evidence="7">
    <location>
        <begin position="145"/>
        <end position="168"/>
    </location>
</feature>
<comment type="subcellular location">
    <subcellularLocation>
        <location evidence="1">Membrane</location>
        <topology evidence="1">Multi-pass membrane protein</topology>
    </subcellularLocation>
</comment>
<dbReference type="GO" id="GO:0015297">
    <property type="term" value="F:antiporter activity"/>
    <property type="evidence" value="ECO:0007669"/>
    <property type="project" value="InterPro"/>
</dbReference>
<evidence type="ECO:0000256" key="6">
    <source>
        <dbReference type="ARBA" id="ARBA00023136"/>
    </source>
</evidence>
<feature type="transmembrane region" description="Helical" evidence="7">
    <location>
        <begin position="269"/>
        <end position="289"/>
    </location>
</feature>
<keyword evidence="4 7" id="KW-0812">Transmembrane</keyword>
<feature type="transmembrane region" description="Helical" evidence="7">
    <location>
        <begin position="295"/>
        <end position="316"/>
    </location>
</feature>
<feature type="transmembrane region" description="Helical" evidence="7">
    <location>
        <begin position="215"/>
        <end position="235"/>
    </location>
</feature>
<dbReference type="PANTHER" id="PTHR42751:SF3">
    <property type="entry name" value="SODIUM_GLUTAMATE SYMPORTER"/>
    <property type="match status" value="1"/>
</dbReference>
<proteinExistence type="inferred from homology"/>
<dbReference type="Gene3D" id="1.20.1530.20">
    <property type="match status" value="1"/>
</dbReference>
<evidence type="ECO:0000256" key="4">
    <source>
        <dbReference type="ARBA" id="ARBA00022692"/>
    </source>
</evidence>
<evidence type="ECO:0000256" key="5">
    <source>
        <dbReference type="ARBA" id="ARBA00022989"/>
    </source>
</evidence>
<dbReference type="EMBL" id="PCWO01000016">
    <property type="protein sequence ID" value="PIR05065.1"/>
    <property type="molecule type" value="Genomic_DNA"/>
</dbReference>
<feature type="transmembrane region" description="Helical" evidence="7">
    <location>
        <begin position="29"/>
        <end position="50"/>
    </location>
</feature>
<dbReference type="InterPro" id="IPR036291">
    <property type="entry name" value="NAD(P)-bd_dom_sf"/>
</dbReference>
<feature type="transmembrane region" description="Helical" evidence="7">
    <location>
        <begin position="112"/>
        <end position="133"/>
    </location>
</feature>
<feature type="transmembrane region" description="Helical" evidence="7">
    <location>
        <begin position="56"/>
        <end position="73"/>
    </location>
</feature>
<keyword evidence="6 7" id="KW-0472">Membrane</keyword>
<organism evidence="9 10">
    <name type="scientific">Candidatus Liptonbacteria bacterium CG11_big_fil_rev_8_21_14_0_20_35_14</name>
    <dbReference type="NCBI Taxonomy" id="1974634"/>
    <lineage>
        <taxon>Bacteria</taxon>
        <taxon>Candidatus Liptoniibacteriota</taxon>
    </lineage>
</organism>
<comment type="similarity">
    <text evidence="2">Belongs to the monovalent cation:proton antiporter 2 (CPA2) transporter (TC 2.A.37) family.</text>
</comment>
<feature type="transmembrane region" description="Helical" evidence="7">
    <location>
        <begin position="354"/>
        <end position="374"/>
    </location>
</feature>
<evidence type="ECO:0000259" key="8">
    <source>
        <dbReference type="PROSITE" id="PS51201"/>
    </source>
</evidence>
<feature type="domain" description="RCK N-terminal" evidence="8">
    <location>
        <begin position="404"/>
        <end position="522"/>
    </location>
</feature>
<evidence type="ECO:0000256" key="1">
    <source>
        <dbReference type="ARBA" id="ARBA00004141"/>
    </source>
</evidence>
<dbReference type="InterPro" id="IPR003148">
    <property type="entry name" value="RCK_N"/>
</dbReference>
<evidence type="ECO:0000256" key="3">
    <source>
        <dbReference type="ARBA" id="ARBA00022448"/>
    </source>
</evidence>
<dbReference type="InterPro" id="IPR006153">
    <property type="entry name" value="Cation/H_exchanger_TM"/>
</dbReference>
<keyword evidence="3" id="KW-0813">Transport</keyword>
<dbReference type="PANTHER" id="PTHR42751">
    <property type="entry name" value="SODIUM/HYDROGEN EXCHANGER FAMILY/TRKA DOMAIN PROTEIN"/>
    <property type="match status" value="1"/>
</dbReference>
<dbReference type="Proteomes" id="UP000229893">
    <property type="component" value="Unassembled WGS sequence"/>
</dbReference>
<accession>A0A2H0NAA4</accession>
<reference evidence="9 10" key="1">
    <citation type="submission" date="2017-09" db="EMBL/GenBank/DDBJ databases">
        <title>Depth-based differentiation of microbial function through sediment-hosted aquifers and enrichment of novel symbionts in the deep terrestrial subsurface.</title>
        <authorList>
            <person name="Probst A.J."/>
            <person name="Ladd B."/>
            <person name="Jarett J.K."/>
            <person name="Geller-Mcgrath D.E."/>
            <person name="Sieber C.M."/>
            <person name="Emerson J.B."/>
            <person name="Anantharaman K."/>
            <person name="Thomas B.C."/>
            <person name="Malmstrom R."/>
            <person name="Stieglmeier M."/>
            <person name="Klingl A."/>
            <person name="Woyke T."/>
            <person name="Ryan C.M."/>
            <person name="Banfield J.F."/>
        </authorList>
    </citation>
    <scope>NUCLEOTIDE SEQUENCE [LARGE SCALE GENOMIC DNA]</scope>
    <source>
        <strain evidence="9">CG11_big_fil_rev_8_21_14_0_20_35_14</strain>
    </source>
</reference>
<evidence type="ECO:0000313" key="9">
    <source>
        <dbReference type="EMBL" id="PIR05065.1"/>
    </source>
</evidence>
<dbReference type="Pfam" id="PF00999">
    <property type="entry name" value="Na_H_Exchanger"/>
    <property type="match status" value="1"/>
</dbReference>
<comment type="caution">
    <text evidence="9">The sequence shown here is derived from an EMBL/GenBank/DDBJ whole genome shotgun (WGS) entry which is preliminary data.</text>
</comment>
<feature type="transmembrane region" description="Helical" evidence="7">
    <location>
        <begin position="328"/>
        <end position="348"/>
    </location>
</feature>
<dbReference type="GO" id="GO:0006813">
    <property type="term" value="P:potassium ion transport"/>
    <property type="evidence" value="ECO:0007669"/>
    <property type="project" value="InterPro"/>
</dbReference>
<dbReference type="Gene3D" id="3.40.50.720">
    <property type="entry name" value="NAD(P)-binding Rossmann-like Domain"/>
    <property type="match status" value="1"/>
</dbReference>
<name>A0A2H0NAA4_9BACT</name>
<keyword evidence="5 7" id="KW-1133">Transmembrane helix</keyword>
<dbReference type="AlphaFoldDB" id="A0A2H0NAA4"/>
<feature type="transmembrane region" description="Helical" evidence="7">
    <location>
        <begin position="6"/>
        <end position="22"/>
    </location>
</feature>
<dbReference type="PROSITE" id="PS51201">
    <property type="entry name" value="RCK_N"/>
    <property type="match status" value="1"/>
</dbReference>
<gene>
    <name evidence="9" type="ORF">COV57_01060</name>
</gene>
<dbReference type="Pfam" id="PF02254">
    <property type="entry name" value="TrkA_N"/>
    <property type="match status" value="1"/>
</dbReference>
<dbReference type="GO" id="GO:1902600">
    <property type="term" value="P:proton transmembrane transport"/>
    <property type="evidence" value="ECO:0007669"/>
    <property type="project" value="InterPro"/>
</dbReference>